<feature type="transmembrane region" description="Helical" evidence="7">
    <location>
        <begin position="189"/>
        <end position="209"/>
    </location>
</feature>
<organism evidence="10 11">
    <name type="scientific">Anaerococcus octavius</name>
    <dbReference type="NCBI Taxonomy" id="54007"/>
    <lineage>
        <taxon>Bacteria</taxon>
        <taxon>Bacillati</taxon>
        <taxon>Bacillota</taxon>
        <taxon>Tissierellia</taxon>
        <taxon>Tissierellales</taxon>
        <taxon>Peptoniphilaceae</taxon>
        <taxon>Anaerococcus</taxon>
    </lineage>
</organism>
<name>A0A2I1M6N8_9FIRM</name>
<feature type="transmembrane region" description="Helical" evidence="7">
    <location>
        <begin position="94"/>
        <end position="114"/>
    </location>
</feature>
<keyword evidence="4 7" id="KW-0812">Transmembrane</keyword>
<keyword evidence="6 7" id="KW-0472">Membrane</keyword>
<dbReference type="GO" id="GO:0005886">
    <property type="term" value="C:plasma membrane"/>
    <property type="evidence" value="ECO:0007669"/>
    <property type="project" value="UniProtKB-SubCell"/>
</dbReference>
<evidence type="ECO:0000259" key="9">
    <source>
        <dbReference type="Pfam" id="PF06750"/>
    </source>
</evidence>
<dbReference type="EMBL" id="PKGS01000005">
    <property type="protein sequence ID" value="PKZ15806.1"/>
    <property type="molecule type" value="Genomic_DNA"/>
</dbReference>
<keyword evidence="3" id="KW-1003">Cell membrane</keyword>
<feature type="domain" description="Prepilin peptidase A24 N-terminal" evidence="9">
    <location>
        <begin position="11"/>
        <end position="89"/>
    </location>
</feature>
<reference evidence="10 11" key="1">
    <citation type="submission" date="2017-12" db="EMBL/GenBank/DDBJ databases">
        <title>Phylogenetic diversity of female urinary microbiome.</title>
        <authorList>
            <person name="Thomas-White K."/>
            <person name="Wolfe A.J."/>
        </authorList>
    </citation>
    <scope>NUCLEOTIDE SEQUENCE [LARGE SCALE GENOMIC DNA]</scope>
    <source>
        <strain evidence="10 11">UMB0119</strain>
    </source>
</reference>
<sequence length="236" mass="27184">MIVEKFYIFFVGTIFGSFANVVINRTIRQESIVSPPSHCEKCGHRLYTKDLIPIISFLFLKGRCRYCKQNISKDNLILEIIGGLFALVFFDHNYILKSILFYFAIMLALIIAIIDLKSYDIYMIQIAVLSIFGFIYRLKIIGFDLLFIKNVLIFSLIYGAIYYISKNGLGDGDIYYYFALFLFLDNSKLLYFILISLWLGAISGGYIAIKNKSTKVEIPFCIYIFISFLIINLPGI</sequence>
<evidence type="ECO:0000256" key="6">
    <source>
        <dbReference type="ARBA" id="ARBA00023136"/>
    </source>
</evidence>
<evidence type="ECO:0000256" key="2">
    <source>
        <dbReference type="ARBA" id="ARBA00005801"/>
    </source>
</evidence>
<dbReference type="GO" id="GO:0006465">
    <property type="term" value="P:signal peptide processing"/>
    <property type="evidence" value="ECO:0007669"/>
    <property type="project" value="TreeGrafter"/>
</dbReference>
<keyword evidence="5 7" id="KW-1133">Transmembrane helix</keyword>
<dbReference type="Pfam" id="PF06750">
    <property type="entry name" value="A24_N_bact"/>
    <property type="match status" value="1"/>
</dbReference>
<gene>
    <name evidence="10" type="ORF">CYJ34_07245</name>
</gene>
<evidence type="ECO:0000256" key="5">
    <source>
        <dbReference type="ARBA" id="ARBA00022989"/>
    </source>
</evidence>
<comment type="caution">
    <text evidence="10">The sequence shown here is derived from an EMBL/GenBank/DDBJ whole genome shotgun (WGS) entry which is preliminary data.</text>
</comment>
<feature type="transmembrane region" description="Helical" evidence="7">
    <location>
        <begin position="145"/>
        <end position="165"/>
    </location>
</feature>
<evidence type="ECO:0000256" key="4">
    <source>
        <dbReference type="ARBA" id="ARBA00022692"/>
    </source>
</evidence>
<evidence type="ECO:0000313" key="11">
    <source>
        <dbReference type="Proteomes" id="UP000234335"/>
    </source>
</evidence>
<accession>A0A2I1M6N8</accession>
<dbReference type="Proteomes" id="UP000234335">
    <property type="component" value="Unassembled WGS sequence"/>
</dbReference>
<evidence type="ECO:0000256" key="1">
    <source>
        <dbReference type="ARBA" id="ARBA00004651"/>
    </source>
</evidence>
<evidence type="ECO:0000259" key="8">
    <source>
        <dbReference type="Pfam" id="PF01478"/>
    </source>
</evidence>
<feature type="transmembrane region" description="Helical" evidence="7">
    <location>
        <begin position="120"/>
        <end position="138"/>
    </location>
</feature>
<feature type="transmembrane region" description="Helical" evidence="7">
    <location>
        <begin position="6"/>
        <end position="23"/>
    </location>
</feature>
<keyword evidence="11" id="KW-1185">Reference proteome</keyword>
<dbReference type="Pfam" id="PF01478">
    <property type="entry name" value="Peptidase_A24"/>
    <property type="match status" value="1"/>
</dbReference>
<evidence type="ECO:0000313" key="10">
    <source>
        <dbReference type="EMBL" id="PKZ15806.1"/>
    </source>
</evidence>
<feature type="transmembrane region" description="Helical" evidence="7">
    <location>
        <begin position="216"/>
        <end position="235"/>
    </location>
</feature>
<dbReference type="InterPro" id="IPR010627">
    <property type="entry name" value="Prepilin_pept_A24_N"/>
</dbReference>
<protein>
    <submittedName>
        <fullName evidence="10">Pilus assembly protein PilD</fullName>
    </submittedName>
</protein>
<dbReference type="PANTHER" id="PTHR30487:SF0">
    <property type="entry name" value="PREPILIN LEADER PEPTIDASE_N-METHYLTRANSFERASE-RELATED"/>
    <property type="match status" value="1"/>
</dbReference>
<comment type="subcellular location">
    <subcellularLocation>
        <location evidence="1">Cell membrane</location>
        <topology evidence="1">Multi-pass membrane protein</topology>
    </subcellularLocation>
</comment>
<feature type="domain" description="Prepilin type IV endopeptidase peptidase" evidence="8">
    <location>
        <begin position="103"/>
        <end position="203"/>
    </location>
</feature>
<evidence type="ECO:0000256" key="3">
    <source>
        <dbReference type="ARBA" id="ARBA00022475"/>
    </source>
</evidence>
<dbReference type="InterPro" id="IPR000045">
    <property type="entry name" value="Prepilin_IV_endopep_pep"/>
</dbReference>
<dbReference type="PANTHER" id="PTHR30487">
    <property type="entry name" value="TYPE 4 PREPILIN-LIKE PROTEINS LEADER PEPTIDE-PROCESSING ENZYME"/>
    <property type="match status" value="1"/>
</dbReference>
<dbReference type="GO" id="GO:0004190">
    <property type="term" value="F:aspartic-type endopeptidase activity"/>
    <property type="evidence" value="ECO:0007669"/>
    <property type="project" value="InterPro"/>
</dbReference>
<dbReference type="AlphaFoldDB" id="A0A2I1M6N8"/>
<dbReference type="InterPro" id="IPR050882">
    <property type="entry name" value="Prepilin_peptidase/N-MTase"/>
</dbReference>
<evidence type="ECO:0000256" key="7">
    <source>
        <dbReference type="SAM" id="Phobius"/>
    </source>
</evidence>
<proteinExistence type="inferred from homology"/>
<comment type="similarity">
    <text evidence="2">Belongs to the peptidase A24 family.</text>
</comment>